<name>A0A1H3XJ71_9FIRM</name>
<dbReference type="RefSeq" id="WP_176966575.1">
    <property type="nucleotide sequence ID" value="NZ_FNRK01000002.1"/>
</dbReference>
<reference evidence="1 2" key="1">
    <citation type="submission" date="2016-10" db="EMBL/GenBank/DDBJ databases">
        <authorList>
            <person name="de Groot N.N."/>
        </authorList>
    </citation>
    <scope>NUCLEOTIDE SEQUENCE [LARGE SCALE GENOMIC DNA]</scope>
    <source>
        <strain evidence="1 2">SR12</strain>
    </source>
</reference>
<protein>
    <submittedName>
        <fullName evidence="1">Uncharacterized protein</fullName>
    </submittedName>
</protein>
<dbReference type="EMBL" id="FNRK01000002">
    <property type="protein sequence ID" value="SDZ99389.1"/>
    <property type="molecule type" value="Genomic_DNA"/>
</dbReference>
<evidence type="ECO:0000313" key="2">
    <source>
        <dbReference type="Proteomes" id="UP000199394"/>
    </source>
</evidence>
<sequence>MDEKSNKELAVDVAKAYIVAHQTTGDTQKLDVNTICQVITEVYSTLQTLPGEGV</sequence>
<dbReference type="Proteomes" id="UP000199394">
    <property type="component" value="Unassembled WGS sequence"/>
</dbReference>
<gene>
    <name evidence="1" type="ORF">SAMN04515656_10283</name>
</gene>
<proteinExistence type="predicted"/>
<organism evidence="1 2">
    <name type="scientific">Eubacterium aggregans</name>
    <dbReference type="NCBI Taxonomy" id="81409"/>
    <lineage>
        <taxon>Bacteria</taxon>
        <taxon>Bacillati</taxon>
        <taxon>Bacillota</taxon>
        <taxon>Clostridia</taxon>
        <taxon>Eubacteriales</taxon>
        <taxon>Eubacteriaceae</taxon>
        <taxon>Eubacterium</taxon>
    </lineage>
</organism>
<accession>A0A1H3XJ71</accession>
<evidence type="ECO:0000313" key="1">
    <source>
        <dbReference type="EMBL" id="SDZ99389.1"/>
    </source>
</evidence>
<keyword evidence="2" id="KW-1185">Reference proteome</keyword>
<dbReference type="STRING" id="81409.SAMN04515656_10283"/>
<dbReference type="AlphaFoldDB" id="A0A1H3XJ71"/>